<gene>
    <name evidence="2" type="ORF">CVT26_000149</name>
</gene>
<feature type="compositionally biased region" description="Basic and acidic residues" evidence="1">
    <location>
        <begin position="132"/>
        <end position="154"/>
    </location>
</feature>
<feature type="compositionally biased region" description="Basic and acidic residues" evidence="1">
    <location>
        <begin position="641"/>
        <end position="656"/>
    </location>
</feature>
<reference evidence="2 3" key="1">
    <citation type="journal article" date="2018" name="Evol. Lett.">
        <title>Horizontal gene cluster transfer increased hallucinogenic mushroom diversity.</title>
        <authorList>
            <person name="Reynolds H.T."/>
            <person name="Vijayakumar V."/>
            <person name="Gluck-Thaler E."/>
            <person name="Korotkin H.B."/>
            <person name="Matheny P.B."/>
            <person name="Slot J.C."/>
        </authorList>
    </citation>
    <scope>NUCLEOTIDE SEQUENCE [LARGE SCALE GENOMIC DNA]</scope>
    <source>
        <strain evidence="2 3">SRW20</strain>
    </source>
</reference>
<feature type="compositionally biased region" description="Acidic residues" evidence="1">
    <location>
        <begin position="117"/>
        <end position="131"/>
    </location>
</feature>
<sequence length="656" mass="71403">MRPEDTEWRIIPNGLTMPDDFVRRWLEESQLCRQPISLTPPRQRRPSTVHNPAAVQPDDSISFSSSFPPGNQELYIQQKQAKKARKAQGTGSVYVDVPPAKYTGKGKGRARTPPSESSDEAMGEDSESELDSDSKDPTYDPYEGRRREGKKFAVEDDEEELDDGQQLYEERPDEGVEGEPEAEEHGASVQANDDAPEPPNARENSMDVDEEVIAPAAASAAAASAAAAAAAAAVATAAHDANHAAGQPRLIPAKTGRPSNDVREACRKGADEFFKLVQYIANTYEYSETQIYDMMQIGPRPKEVRASDDHSWNAWVSYFYLMHPLEEGGDDAEHRQEMRDLYIALTTGMSDEEKKQFAKELKAVVVGMQPGGEGHPSITRKTIPGRLKHAEEQIMKVILLISRMDPIIHVAGTTFVVSNDPSARALPGLAWVSSPLGKDVVENNNLYLEQYVAWTKDLYYAQYTRQQMANLNAAPPLLARSGCFKDVLSPEAAGPVGAMDYSSFIVSKKAPSTSASAQQALPASSRQPSAISAPTAVVPAPPSTHATTSSRPRPSTVIIIDDEAEANLSRPSVKARPSAAVAKQVSAASTKKTPSGPAIERVPSIEEIDNPALSKQPAPEEIEEDPPHGEVPVDEIEAEDEPRHASFKDADRKRGR</sequence>
<feature type="non-terminal residue" evidence="2">
    <location>
        <position position="656"/>
    </location>
</feature>
<comment type="caution">
    <text evidence="2">The sequence shown here is derived from an EMBL/GenBank/DDBJ whole genome shotgun (WGS) entry which is preliminary data.</text>
</comment>
<proteinExistence type="predicted"/>
<dbReference type="EMBL" id="NHYE01004138">
    <property type="protein sequence ID" value="PPQ86132.1"/>
    <property type="molecule type" value="Genomic_DNA"/>
</dbReference>
<feature type="region of interest" description="Disordered" evidence="1">
    <location>
        <begin position="242"/>
        <end position="262"/>
    </location>
</feature>
<organism evidence="2 3">
    <name type="scientific">Gymnopilus dilepis</name>
    <dbReference type="NCBI Taxonomy" id="231916"/>
    <lineage>
        <taxon>Eukaryota</taxon>
        <taxon>Fungi</taxon>
        <taxon>Dikarya</taxon>
        <taxon>Basidiomycota</taxon>
        <taxon>Agaricomycotina</taxon>
        <taxon>Agaricomycetes</taxon>
        <taxon>Agaricomycetidae</taxon>
        <taxon>Agaricales</taxon>
        <taxon>Agaricineae</taxon>
        <taxon>Hymenogastraceae</taxon>
        <taxon>Gymnopilus</taxon>
    </lineage>
</organism>
<evidence type="ECO:0000313" key="3">
    <source>
        <dbReference type="Proteomes" id="UP000284706"/>
    </source>
</evidence>
<feature type="compositionally biased region" description="Low complexity" evidence="1">
    <location>
        <begin position="578"/>
        <end position="593"/>
    </location>
</feature>
<evidence type="ECO:0000313" key="2">
    <source>
        <dbReference type="EMBL" id="PPQ86132.1"/>
    </source>
</evidence>
<name>A0A409X5X4_9AGAR</name>
<feature type="region of interest" description="Disordered" evidence="1">
    <location>
        <begin position="517"/>
        <end position="555"/>
    </location>
</feature>
<feature type="region of interest" description="Disordered" evidence="1">
    <location>
        <begin position="568"/>
        <end position="656"/>
    </location>
</feature>
<keyword evidence="3" id="KW-1185">Reference proteome</keyword>
<dbReference type="AlphaFoldDB" id="A0A409X5X4"/>
<dbReference type="InParanoid" id="A0A409X5X4"/>
<accession>A0A409X5X4</accession>
<protein>
    <submittedName>
        <fullName evidence="2">Uncharacterized protein</fullName>
    </submittedName>
</protein>
<dbReference type="Proteomes" id="UP000284706">
    <property type="component" value="Unassembled WGS sequence"/>
</dbReference>
<feature type="compositionally biased region" description="Low complexity" evidence="1">
    <location>
        <begin position="57"/>
        <end position="69"/>
    </location>
</feature>
<feature type="region of interest" description="Disordered" evidence="1">
    <location>
        <begin position="34"/>
        <end position="205"/>
    </location>
</feature>
<evidence type="ECO:0000256" key="1">
    <source>
        <dbReference type="SAM" id="MobiDB-lite"/>
    </source>
</evidence>